<proteinExistence type="predicted"/>
<dbReference type="RefSeq" id="XP_049139992.1">
    <property type="nucleotide sequence ID" value="XM_049282849.1"/>
</dbReference>
<feature type="signal peptide" evidence="1">
    <location>
        <begin position="1"/>
        <end position="39"/>
    </location>
</feature>
<organism evidence="2 3">
    <name type="scientific">Colletotrichum lupini</name>
    <dbReference type="NCBI Taxonomy" id="145971"/>
    <lineage>
        <taxon>Eukaryota</taxon>
        <taxon>Fungi</taxon>
        <taxon>Dikarya</taxon>
        <taxon>Ascomycota</taxon>
        <taxon>Pezizomycotina</taxon>
        <taxon>Sordariomycetes</taxon>
        <taxon>Hypocreomycetidae</taxon>
        <taxon>Glomerellales</taxon>
        <taxon>Glomerellaceae</taxon>
        <taxon>Colletotrichum</taxon>
        <taxon>Colletotrichum acutatum species complex</taxon>
    </lineage>
</organism>
<dbReference type="EMBL" id="CP019474">
    <property type="protein sequence ID" value="UQC78355.1"/>
    <property type="molecule type" value="Genomic_DNA"/>
</dbReference>
<sequence length="377" mass="41833">MPQDVQARYHSGSMCRRGRILAVTMALALRHVLLRPTSADEVHVTNCCRVGPSVASVEISPFHLPATSSPDSFPSTPKYHTFPYATHSGPQTSTQTPSIARPAHPEKKEFEKNTEAHFPSHRSHTLTFTYRLFLLPFSAPTLLFLHLTSPRPTSLLSPGLQLFTSSTSSPHQLFQNNSSHDRLFNSSTPTLNLSPTPERLYLSPIYSSTPPFLNFPDPPPTSIHHLILPATHYATTHPSPQTSCTNALQPTNLYRPKLPLYGFNSLTTFLIKSSGKYYSKLQHTKLPPRAIITPTLNVQELLASIRPLYQDGSGSGIADPENRHALYGIKNPDYQSYVPRPRFGGSVDSPVHLHASSGGEVDVPALDYRENHNFYKI</sequence>
<dbReference type="Proteomes" id="UP000830671">
    <property type="component" value="Chromosome 2"/>
</dbReference>
<protein>
    <submittedName>
        <fullName evidence="2">Uncharacterized protein</fullName>
    </submittedName>
</protein>
<keyword evidence="3" id="KW-1185">Reference proteome</keyword>
<feature type="chain" id="PRO_5040190027" evidence="1">
    <location>
        <begin position="40"/>
        <end position="377"/>
    </location>
</feature>
<evidence type="ECO:0000313" key="2">
    <source>
        <dbReference type="EMBL" id="UQC78355.1"/>
    </source>
</evidence>
<dbReference type="KEGG" id="clup:CLUP02_03832"/>
<accession>A0A9Q8SK26</accession>
<gene>
    <name evidence="2" type="ORF">CLUP02_03832</name>
</gene>
<evidence type="ECO:0000313" key="3">
    <source>
        <dbReference type="Proteomes" id="UP000830671"/>
    </source>
</evidence>
<dbReference type="GeneID" id="73337859"/>
<evidence type="ECO:0000256" key="1">
    <source>
        <dbReference type="SAM" id="SignalP"/>
    </source>
</evidence>
<reference evidence="2" key="1">
    <citation type="journal article" date="2021" name="Mol. Plant Microbe Interact.">
        <title>Complete Genome Sequence of the Plant-Pathogenic Fungus Colletotrichum lupini.</title>
        <authorList>
            <person name="Baroncelli R."/>
            <person name="Pensec F."/>
            <person name="Da Lio D."/>
            <person name="Boufleur T."/>
            <person name="Vicente I."/>
            <person name="Sarrocco S."/>
            <person name="Picot A."/>
            <person name="Baraldi E."/>
            <person name="Sukno S."/>
            <person name="Thon M."/>
            <person name="Le Floch G."/>
        </authorList>
    </citation>
    <scope>NUCLEOTIDE SEQUENCE</scope>
    <source>
        <strain evidence="2">IMI 504893</strain>
    </source>
</reference>
<keyword evidence="1" id="KW-0732">Signal</keyword>
<name>A0A9Q8SK26_9PEZI</name>
<dbReference type="AlphaFoldDB" id="A0A9Q8SK26"/>